<protein>
    <recommendedName>
        <fullName evidence="2">MD-2-related lipid-recognition domain-containing protein</fullName>
    </recommendedName>
</protein>
<comment type="caution">
    <text evidence="3">The sequence shown here is derived from an EMBL/GenBank/DDBJ whole genome shotgun (WGS) entry which is preliminary data.</text>
</comment>
<keyword evidence="4" id="KW-1185">Reference proteome</keyword>
<dbReference type="GO" id="GO:0006689">
    <property type="term" value="P:ganglioside catabolic process"/>
    <property type="evidence" value="ECO:0007669"/>
    <property type="project" value="InterPro"/>
</dbReference>
<evidence type="ECO:0000313" key="4">
    <source>
        <dbReference type="Proteomes" id="UP001378592"/>
    </source>
</evidence>
<feature type="domain" description="MD-2-related lipid-recognition" evidence="2">
    <location>
        <begin position="8"/>
        <end position="81"/>
    </location>
</feature>
<dbReference type="InterPro" id="IPR036846">
    <property type="entry name" value="GM2-AP_sf"/>
</dbReference>
<evidence type="ECO:0000259" key="2">
    <source>
        <dbReference type="Pfam" id="PF02221"/>
    </source>
</evidence>
<dbReference type="Gene3D" id="2.70.220.10">
    <property type="entry name" value="Ganglioside GM2 activator"/>
    <property type="match status" value="1"/>
</dbReference>
<keyword evidence="1" id="KW-0732">Signal</keyword>
<gene>
    <name evidence="3" type="ORF">R5R35_011415</name>
</gene>
<accession>A0AAN9Z160</accession>
<dbReference type="SUPFAM" id="SSF63707">
    <property type="entry name" value="Ganglioside M2 (gm2) activator"/>
    <property type="match status" value="1"/>
</dbReference>
<dbReference type="GO" id="GO:0005319">
    <property type="term" value="F:lipid transporter activity"/>
    <property type="evidence" value="ECO:0007669"/>
    <property type="project" value="TreeGrafter"/>
</dbReference>
<dbReference type="EMBL" id="JAZDUA010000450">
    <property type="protein sequence ID" value="KAK7792411.1"/>
    <property type="molecule type" value="Genomic_DNA"/>
</dbReference>
<reference evidence="3 4" key="1">
    <citation type="submission" date="2024-03" db="EMBL/GenBank/DDBJ databases">
        <title>The genome assembly and annotation of the cricket Gryllus longicercus Weissman &amp; Gray.</title>
        <authorList>
            <person name="Szrajer S."/>
            <person name="Gray D."/>
            <person name="Ylla G."/>
        </authorList>
    </citation>
    <scope>NUCLEOTIDE SEQUENCE [LARGE SCALE GENOMIC DNA]</scope>
    <source>
        <strain evidence="3">DAG 2021-001</strain>
        <tissue evidence="3">Whole body minus gut</tissue>
    </source>
</reference>
<sequence>MGSCVVEDMCSLGTEKCPFKVLTLNGIPCSCPIKEGSYVINDGVFPLPNIPLSSLMSGSYKVKVQVQNGAKENLGCVEATLDLQIT</sequence>
<name>A0AAN9Z160_9ORTH</name>
<proteinExistence type="predicted"/>
<dbReference type="InterPro" id="IPR028996">
    <property type="entry name" value="GM2-AP"/>
</dbReference>
<dbReference type="GO" id="GO:0009898">
    <property type="term" value="C:cytoplasmic side of plasma membrane"/>
    <property type="evidence" value="ECO:0007669"/>
    <property type="project" value="TreeGrafter"/>
</dbReference>
<dbReference type="PANTHER" id="PTHR17357:SF0">
    <property type="entry name" value="GANGLIOSIDE GM2 ACTIVATOR"/>
    <property type="match status" value="1"/>
</dbReference>
<organism evidence="3 4">
    <name type="scientific">Gryllus longicercus</name>
    <dbReference type="NCBI Taxonomy" id="2509291"/>
    <lineage>
        <taxon>Eukaryota</taxon>
        <taxon>Metazoa</taxon>
        <taxon>Ecdysozoa</taxon>
        <taxon>Arthropoda</taxon>
        <taxon>Hexapoda</taxon>
        <taxon>Insecta</taxon>
        <taxon>Pterygota</taxon>
        <taxon>Neoptera</taxon>
        <taxon>Polyneoptera</taxon>
        <taxon>Orthoptera</taxon>
        <taxon>Ensifera</taxon>
        <taxon>Gryllidea</taxon>
        <taxon>Grylloidea</taxon>
        <taxon>Gryllidae</taxon>
        <taxon>Gryllinae</taxon>
        <taxon>Gryllus</taxon>
    </lineage>
</organism>
<dbReference type="Pfam" id="PF02221">
    <property type="entry name" value="E1_DerP2_DerF2"/>
    <property type="match status" value="1"/>
</dbReference>
<dbReference type="AlphaFoldDB" id="A0AAN9Z160"/>
<evidence type="ECO:0000256" key="1">
    <source>
        <dbReference type="ARBA" id="ARBA00022729"/>
    </source>
</evidence>
<dbReference type="InterPro" id="IPR003172">
    <property type="entry name" value="ML_dom"/>
</dbReference>
<evidence type="ECO:0000313" key="3">
    <source>
        <dbReference type="EMBL" id="KAK7792411.1"/>
    </source>
</evidence>
<dbReference type="PANTHER" id="PTHR17357">
    <property type="entry name" value="GM2 GANGLIOSIDE ACTIVATOR PROTEIN"/>
    <property type="match status" value="1"/>
</dbReference>
<dbReference type="Proteomes" id="UP001378592">
    <property type="component" value="Unassembled WGS sequence"/>
</dbReference>
<dbReference type="GO" id="GO:0008047">
    <property type="term" value="F:enzyme activator activity"/>
    <property type="evidence" value="ECO:0007669"/>
    <property type="project" value="InterPro"/>
</dbReference>